<evidence type="ECO:0008006" key="3">
    <source>
        <dbReference type="Google" id="ProtNLM"/>
    </source>
</evidence>
<reference evidence="2" key="1">
    <citation type="submission" date="2009-09" db="EMBL/GenBank/DDBJ databases">
        <title>The complete chromosome of Sebaldella termitidis ATCC 33386.</title>
        <authorList>
            <consortium name="US DOE Joint Genome Institute (JGI-PGF)"/>
            <person name="Lucas S."/>
            <person name="Copeland A."/>
            <person name="Lapidus A."/>
            <person name="Glavina del Rio T."/>
            <person name="Dalin E."/>
            <person name="Tice H."/>
            <person name="Bruce D."/>
            <person name="Goodwin L."/>
            <person name="Pitluck S."/>
            <person name="Kyrpides N."/>
            <person name="Mavromatis K."/>
            <person name="Ivanova N."/>
            <person name="Mikhailova N."/>
            <person name="Sims D."/>
            <person name="Meincke L."/>
            <person name="Brettin T."/>
            <person name="Detter J.C."/>
            <person name="Han C."/>
            <person name="Larimer F."/>
            <person name="Land M."/>
            <person name="Hauser L."/>
            <person name="Markowitz V."/>
            <person name="Cheng J.F."/>
            <person name="Hugenholtz P."/>
            <person name="Woyke T."/>
            <person name="Wu D."/>
            <person name="Eisen J.A."/>
        </authorList>
    </citation>
    <scope>NUCLEOTIDE SEQUENCE [LARGE SCALE GENOMIC DNA]</scope>
    <source>
        <strain evidence="2">ATCC 33386 / NCTC 11300</strain>
    </source>
</reference>
<sequence length="657" mass="73520">MRERFKGTGSLKNFTDNTRKTKYANGLTTEKKDILDLWDIEEMDEYDKEILFEKYSITKKDLDIYYNRIQSKDNIVDNEVEEDIEIQNNKLNLFQSKSEVNNDNFKNTITTAGISAVALGAGSFIQKSSEKNFINKRDSNNFGTGIIAGSNLAAEGSEQIQYQVKNMDILMNGEKTDPKDVEFDIQKESGKHDILKMSFNIMTSEINKYIYLIRSKDTSIEIVLNRVSEVTGYEDFKRIFDGIITSGEVIKNNGELSKVTLTAFSGSVLMDRIKHYRVFQDVTMTRKQALEIIMKDHTGKDKIQVHYDQRLDKKLGRVYIQLGMTNWEFVNYMLSTFEETGMSVTAHLKSVIFGNINITQYSCDLKYALFAQKRDGENLLYKVCGTDPYNPGEIVTFDDSSDVDYGKNKVHISRMWIEKNLINCEFETIDETKHVYPLLGNSAVMGKAVEARVVETGGENEIATVTLDFSHGLKRMAKRNSIFHEDTGKGKWNVPYTSMYSQSHTGFFTAPEPGDVVSVYFPDDDEILGYVQGCVNNPGNIRASNPNIRNYTLGGDDSAGGSPMFNFQLDSRKFDVSVTDYISLAGKNNISVNVSDGEVDISSKGMTETIEGVKTTIGKEVVQVSAGNTRIDSGGSTVVNSGSYSVVNGGANVIING</sequence>
<gene>
    <name evidence="1" type="ordered locus">Sterm_1504</name>
</gene>
<evidence type="ECO:0000313" key="1">
    <source>
        <dbReference type="EMBL" id="ACZ08363.1"/>
    </source>
</evidence>
<dbReference type="RefSeq" id="WP_012860959.1">
    <property type="nucleotide sequence ID" value="NC_013517.1"/>
</dbReference>
<dbReference type="SUPFAM" id="SSF69279">
    <property type="entry name" value="Phage tail proteins"/>
    <property type="match status" value="1"/>
</dbReference>
<name>D1AHX9_SEBTE</name>
<dbReference type="KEGG" id="str:Sterm_1504"/>
<dbReference type="eggNOG" id="COG3501">
    <property type="taxonomic scope" value="Bacteria"/>
</dbReference>
<reference evidence="1 2" key="2">
    <citation type="journal article" date="2010" name="Stand. Genomic Sci.">
        <title>Complete genome sequence of Sebaldella termitidis type strain (NCTC 11300).</title>
        <authorList>
            <person name="Harmon-Smith M."/>
            <person name="Celia L."/>
            <person name="Chertkov O."/>
            <person name="Lapidus A."/>
            <person name="Copeland A."/>
            <person name="Glavina Del Rio T."/>
            <person name="Nolan M."/>
            <person name="Lucas S."/>
            <person name="Tice H."/>
            <person name="Cheng J.F."/>
            <person name="Han C."/>
            <person name="Detter J.C."/>
            <person name="Bruce D."/>
            <person name="Goodwin L."/>
            <person name="Pitluck S."/>
            <person name="Pati A."/>
            <person name="Liolios K."/>
            <person name="Ivanova N."/>
            <person name="Mavromatis K."/>
            <person name="Mikhailova N."/>
            <person name="Chen A."/>
            <person name="Palaniappan K."/>
            <person name="Land M."/>
            <person name="Hauser L."/>
            <person name="Chang Y.J."/>
            <person name="Jeffries C.D."/>
            <person name="Brettin T."/>
            <person name="Goker M."/>
            <person name="Beck B."/>
            <person name="Bristow J."/>
            <person name="Eisen J.A."/>
            <person name="Markowitz V."/>
            <person name="Hugenholtz P."/>
            <person name="Kyrpides N.C."/>
            <person name="Klenk H.P."/>
            <person name="Chen F."/>
        </authorList>
    </citation>
    <scope>NUCLEOTIDE SEQUENCE [LARGE SCALE GENOMIC DNA]</scope>
    <source>
        <strain evidence="2">ATCC 33386 / NCTC 11300</strain>
    </source>
</reference>
<organism evidence="1 2">
    <name type="scientific">Sebaldella termitidis (strain ATCC 33386 / NCTC 11300)</name>
    <dbReference type="NCBI Taxonomy" id="526218"/>
    <lineage>
        <taxon>Bacteria</taxon>
        <taxon>Fusobacteriati</taxon>
        <taxon>Fusobacteriota</taxon>
        <taxon>Fusobacteriia</taxon>
        <taxon>Fusobacteriales</taxon>
        <taxon>Leptotrichiaceae</taxon>
        <taxon>Sebaldella</taxon>
    </lineage>
</organism>
<keyword evidence="2" id="KW-1185">Reference proteome</keyword>
<dbReference type="STRING" id="526218.Sterm_1504"/>
<proteinExistence type="predicted"/>
<dbReference type="AlphaFoldDB" id="D1AHX9"/>
<evidence type="ECO:0000313" key="2">
    <source>
        <dbReference type="Proteomes" id="UP000000845"/>
    </source>
</evidence>
<dbReference type="EMBL" id="CP001739">
    <property type="protein sequence ID" value="ACZ08363.1"/>
    <property type="molecule type" value="Genomic_DNA"/>
</dbReference>
<dbReference type="Proteomes" id="UP000000845">
    <property type="component" value="Chromosome"/>
</dbReference>
<protein>
    <recommendedName>
        <fullName evidence="3">Gp5/Type VI secretion system Vgr protein OB-fold domain-containing protein</fullName>
    </recommendedName>
</protein>
<dbReference type="HOGENOM" id="CLU_030496_1_0_0"/>
<accession>D1AHX9</accession>